<name>A0A2A5JEV9_RHOSG</name>
<dbReference type="Pfam" id="PF18934">
    <property type="entry name" value="DUF5682"/>
    <property type="match status" value="1"/>
</dbReference>
<evidence type="ECO:0000313" key="1">
    <source>
        <dbReference type="EMBL" id="PCK28110.1"/>
    </source>
</evidence>
<evidence type="ECO:0000313" key="2">
    <source>
        <dbReference type="Proteomes" id="UP000230886"/>
    </source>
</evidence>
<dbReference type="PANTHER" id="PTHR30634:SF14">
    <property type="match status" value="1"/>
</dbReference>
<protein>
    <submittedName>
        <fullName evidence="1">Uncharacterized protein</fullName>
    </submittedName>
</protein>
<accession>A0A2A5JEV9</accession>
<dbReference type="EMBL" id="NOVD01000003">
    <property type="protein sequence ID" value="PCK28110.1"/>
    <property type="molecule type" value="Genomic_DNA"/>
</dbReference>
<comment type="caution">
    <text evidence="1">The sequence shown here is derived from an EMBL/GenBank/DDBJ whole genome shotgun (WGS) entry which is preliminary data.</text>
</comment>
<sequence>MPRGHRATIVIPDLRVRVFGIRHHGPGSARSVRQGLEEFSPDVVLIEGPSDADPLVMLAASDSMEPPIALLAYATGEPSKAAFWPFAVFSPEWQALQWAAKNGVQARFCDLPAFNVLADQGIRTVREGDPLSELAAAAGFDDTERWWDSVIESSSGADSFDAITEAMEALRETVPIDEETAHREAYMRQVLRKTLKDGAERVAVVCGAWHAPALVGALGPAAPDARILKGMSKVKTSLTWVPWTHSRLASASGYGAGITSPGWYHHLFTANDKTITRWLTKVARVLRDEDLPISSAHVIEAVRLADTLAALRSRPLAGLSEVTEATRSVMCDGNDVLLDLITRRLVVGEALGAVPEETPTVPLEADLRARSKTLRLKQQAGAKNLDLDLRRDIDVERSQFLHRLGILEIDWGTPADSEVRSTGTFRETWALQWKPEFSVSVIEASLWGTTVAAAATSRVVSKINEPDISLASLIGLLENSLLANLPAALSAVLESVKTVAALDHDVSHLMAALPTLTRTLRYGDVRGTDVSALVDVADSLLIRICTGLAVAVTGLDDPSAEEFREHLDKVHSAVMVRDDRDASARWLQAMAGVIDRDDVNGLLVGRLVRLLRDSGSITETAAAQRLSRALSVGSTPTAKAGWVDGFLGGGGLVLVHDRALLTLIDTWVRQLREQDFIDTLPLLRRTFGAFEAGERRAIGQAVRGGRRVETTVETDARRGRAAMAVVADILGVGA</sequence>
<reference evidence="1 2" key="1">
    <citation type="submission" date="2017-07" db="EMBL/GenBank/DDBJ databases">
        <title>Draft sequence of Rhodococcus enclensis 23b-28.</title>
        <authorList>
            <person name="Besaury L."/>
            <person name="Sancelme M."/>
            <person name="Amato P."/>
            <person name="Lallement A."/>
            <person name="Delort A.-M."/>
        </authorList>
    </citation>
    <scope>NUCLEOTIDE SEQUENCE [LARGE SCALE GENOMIC DNA]</scope>
    <source>
        <strain evidence="1 2">23b-28</strain>
    </source>
</reference>
<organism evidence="1 2">
    <name type="scientific">Rhodococcus qingshengii</name>
    <dbReference type="NCBI Taxonomy" id="334542"/>
    <lineage>
        <taxon>Bacteria</taxon>
        <taxon>Bacillati</taxon>
        <taxon>Actinomycetota</taxon>
        <taxon>Actinomycetes</taxon>
        <taxon>Mycobacteriales</taxon>
        <taxon>Nocardiaceae</taxon>
        <taxon>Rhodococcus</taxon>
        <taxon>Rhodococcus erythropolis group</taxon>
    </lineage>
</organism>
<dbReference type="InterPro" id="IPR050458">
    <property type="entry name" value="LolB"/>
</dbReference>
<proteinExistence type="predicted"/>
<dbReference type="Proteomes" id="UP000230886">
    <property type="component" value="Unassembled WGS sequence"/>
</dbReference>
<gene>
    <name evidence="1" type="ORF">CHR55_06640</name>
</gene>
<dbReference type="InterPro" id="IPR043737">
    <property type="entry name" value="DUF5682"/>
</dbReference>
<dbReference type="AlphaFoldDB" id="A0A2A5JEV9"/>
<dbReference type="RefSeq" id="WP_099697163.1">
    <property type="nucleotide sequence ID" value="NZ_NOVD01000003.1"/>
</dbReference>
<dbReference type="PANTHER" id="PTHR30634">
    <property type="entry name" value="OUTER MEMBRANE LOLAB LIPOPROTEIN INSERTION APPARATUS"/>
    <property type="match status" value="1"/>
</dbReference>